<dbReference type="EMBL" id="JBDKWZ010000005">
    <property type="protein sequence ID" value="MEN7548473.1"/>
    <property type="molecule type" value="Genomic_DNA"/>
</dbReference>
<organism evidence="2 3">
    <name type="scientific">Rapidithrix thailandica</name>
    <dbReference type="NCBI Taxonomy" id="413964"/>
    <lineage>
        <taxon>Bacteria</taxon>
        <taxon>Pseudomonadati</taxon>
        <taxon>Bacteroidota</taxon>
        <taxon>Cytophagia</taxon>
        <taxon>Cytophagales</taxon>
        <taxon>Flammeovirgaceae</taxon>
        <taxon>Rapidithrix</taxon>
    </lineage>
</organism>
<dbReference type="Pfam" id="PF03993">
    <property type="entry name" value="DUF349"/>
    <property type="match status" value="2"/>
</dbReference>
<dbReference type="RefSeq" id="WP_346821251.1">
    <property type="nucleotide sequence ID" value="NZ_JBDKWZ010000005.1"/>
</dbReference>
<name>A0AAW9S7T6_9BACT</name>
<comment type="caution">
    <text evidence="2">The sequence shown here is derived from an EMBL/GenBank/DDBJ whole genome shotgun (WGS) entry which is preliminary data.</text>
</comment>
<dbReference type="InterPro" id="IPR007139">
    <property type="entry name" value="DUF349"/>
</dbReference>
<evidence type="ECO:0000313" key="2">
    <source>
        <dbReference type="EMBL" id="MEN7548473.1"/>
    </source>
</evidence>
<feature type="coiled-coil region" evidence="1">
    <location>
        <begin position="353"/>
        <end position="380"/>
    </location>
</feature>
<keyword evidence="3" id="KW-1185">Reference proteome</keyword>
<evidence type="ECO:0000256" key="1">
    <source>
        <dbReference type="SAM" id="Coils"/>
    </source>
</evidence>
<reference evidence="2 3" key="1">
    <citation type="submission" date="2024-04" db="EMBL/GenBank/DDBJ databases">
        <title>Novel genus in family Flammeovirgaceae.</title>
        <authorList>
            <person name="Nguyen T.H."/>
            <person name="Vuong T.Q."/>
            <person name="Le H."/>
            <person name="Kim S.-G."/>
        </authorList>
    </citation>
    <scope>NUCLEOTIDE SEQUENCE [LARGE SCALE GENOMIC DNA]</scope>
    <source>
        <strain evidence="2 3">JCM 23209</strain>
    </source>
</reference>
<protein>
    <submittedName>
        <fullName evidence="2">DUF349 domain-containing protein</fullName>
    </submittedName>
</protein>
<gene>
    <name evidence="2" type="ORF">AAG747_11170</name>
</gene>
<keyword evidence="1" id="KW-0175">Coiled coil</keyword>
<dbReference type="AlphaFoldDB" id="A0AAW9S7T6"/>
<evidence type="ECO:0000313" key="3">
    <source>
        <dbReference type="Proteomes" id="UP001403385"/>
    </source>
</evidence>
<proteinExistence type="predicted"/>
<accession>A0AAW9S7T6</accession>
<dbReference type="Proteomes" id="UP001403385">
    <property type="component" value="Unassembled WGS sequence"/>
</dbReference>
<sequence>MSDESIREYKDITTYGYVKGDKVYLKGYLEFQDREIGVVRESDEQSLQYFVNRFQMVEKKVLEVKEAVLTAENKGSYLMKLIHMRTYLAMYNGLGDFISLYNIINELEDEIREYIAKNREKNYEIKKALLAEAESLKGSTDWKNTSRKLKELKLNWIKTGSAHKEVEDQLTEKFNAALEYFFERRKQFFHEQAKVNRDRFNQYRTIVEQVRKINRVGGGPEFVQRVKDLQHDWRGVGRIARHQYSRFQRDFKRETAKFFGDLKRSTDRKKTTVEVKRELLTEAQNILDRGAPFNISEIKRIQGAWKKLGKQPSLEDKDLNLKFRITCNEIFETHFLERTVRHLNPDIVNKPEKDQMQAKIDLLKESIQKDEDELDQFNYEHGAQLSTPNAAASVPELYQQRNNFINKLKTKHRILKKMEDKMDQISS</sequence>